<evidence type="ECO:0000313" key="3">
    <source>
        <dbReference type="EMBL" id="MCQ5081473.1"/>
    </source>
</evidence>
<dbReference type="SUPFAM" id="SSF55729">
    <property type="entry name" value="Acyl-CoA N-acyltransferases (Nat)"/>
    <property type="match status" value="1"/>
</dbReference>
<dbReference type="PROSITE" id="PS51186">
    <property type="entry name" value="GNAT"/>
    <property type="match status" value="1"/>
</dbReference>
<dbReference type="InterPro" id="IPR000182">
    <property type="entry name" value="GNAT_dom"/>
</dbReference>
<protein>
    <submittedName>
        <fullName evidence="3">GNAT family N-acetyltransferase</fullName>
    </submittedName>
</protein>
<organism evidence="3 4">
    <name type="scientific">Alistipes onderdonkii</name>
    <dbReference type="NCBI Taxonomy" id="328813"/>
    <lineage>
        <taxon>Bacteria</taxon>
        <taxon>Pseudomonadati</taxon>
        <taxon>Bacteroidota</taxon>
        <taxon>Bacteroidia</taxon>
        <taxon>Bacteroidales</taxon>
        <taxon>Rikenellaceae</taxon>
        <taxon>Alistipes</taxon>
    </lineage>
</organism>
<gene>
    <name evidence="3" type="ORF">NE651_01015</name>
</gene>
<dbReference type="Proteomes" id="UP001205035">
    <property type="component" value="Unassembled WGS sequence"/>
</dbReference>
<dbReference type="EMBL" id="JANGBQ010000001">
    <property type="protein sequence ID" value="MCQ5081473.1"/>
    <property type="molecule type" value="Genomic_DNA"/>
</dbReference>
<name>A0AAJ1CBF0_9BACT</name>
<comment type="caution">
    <text evidence="3">The sequence shown here is derived from an EMBL/GenBank/DDBJ whole genome shotgun (WGS) entry which is preliminary data.</text>
</comment>
<feature type="region of interest" description="Disordered" evidence="1">
    <location>
        <begin position="89"/>
        <end position="129"/>
    </location>
</feature>
<dbReference type="Gene3D" id="3.40.630.30">
    <property type="match status" value="1"/>
</dbReference>
<evidence type="ECO:0000256" key="1">
    <source>
        <dbReference type="SAM" id="MobiDB-lite"/>
    </source>
</evidence>
<dbReference type="Pfam" id="PF00583">
    <property type="entry name" value="Acetyltransf_1"/>
    <property type="match status" value="1"/>
</dbReference>
<dbReference type="CDD" id="cd04301">
    <property type="entry name" value="NAT_SF"/>
    <property type="match status" value="1"/>
</dbReference>
<accession>A0AAJ1CBF0</accession>
<dbReference type="RefSeq" id="WP_256166050.1">
    <property type="nucleotide sequence ID" value="NZ_DAWDUM010000008.1"/>
</dbReference>
<dbReference type="AlphaFoldDB" id="A0AAJ1CBF0"/>
<proteinExistence type="predicted"/>
<feature type="compositionally biased region" description="Basic and acidic residues" evidence="1">
    <location>
        <begin position="114"/>
        <end position="129"/>
    </location>
</feature>
<sequence length="245" mass="25996">MNEKLLFRRARPADTERIMEIIRQAQAQMRALGSLQWQDGYPATADIGHDIACGYGWVFEKPEAGKSTDARGTDGTGAAGFRAVTAAAGKTTGTEAAGKTGVSGADETAAAAEEAEKAGEAGGRGETEPAKAAAAQGNVIAYGAVVFDGEPAYDAIEGAWLTDGEYVVLHRMAVADGEKGRGVATEFMRRVEAMAHGRGTGSMRVDTNFDNRYMLRMLGRLGFVYCGKVRYRSGERLAFEKPLGT</sequence>
<dbReference type="InterPro" id="IPR016181">
    <property type="entry name" value="Acyl_CoA_acyltransferase"/>
</dbReference>
<feature type="compositionally biased region" description="Low complexity" evidence="1">
    <location>
        <begin position="89"/>
        <end position="112"/>
    </location>
</feature>
<reference evidence="3" key="1">
    <citation type="submission" date="2022-06" db="EMBL/GenBank/DDBJ databases">
        <title>Isolation of gut microbiota from human fecal samples.</title>
        <authorList>
            <person name="Pamer E.G."/>
            <person name="Barat B."/>
            <person name="Waligurski E."/>
            <person name="Medina S."/>
            <person name="Paddock L."/>
            <person name="Mostad J."/>
        </authorList>
    </citation>
    <scope>NUCLEOTIDE SEQUENCE</scope>
    <source>
        <strain evidence="3">DFI.6.22</strain>
    </source>
</reference>
<dbReference type="GO" id="GO:0016747">
    <property type="term" value="F:acyltransferase activity, transferring groups other than amino-acyl groups"/>
    <property type="evidence" value="ECO:0007669"/>
    <property type="project" value="InterPro"/>
</dbReference>
<evidence type="ECO:0000313" key="4">
    <source>
        <dbReference type="Proteomes" id="UP001205035"/>
    </source>
</evidence>
<feature type="domain" description="N-acetyltransferase" evidence="2">
    <location>
        <begin position="79"/>
        <end position="244"/>
    </location>
</feature>
<evidence type="ECO:0000259" key="2">
    <source>
        <dbReference type="PROSITE" id="PS51186"/>
    </source>
</evidence>